<keyword evidence="3 4" id="KW-0408">Iron</keyword>
<dbReference type="Proteomes" id="UP001597049">
    <property type="component" value="Unassembled WGS sequence"/>
</dbReference>
<gene>
    <name evidence="7" type="ORF">ACFQ0R_13175</name>
</gene>
<dbReference type="InterPro" id="IPR021796">
    <property type="entry name" value="Tll0287-like_dom"/>
</dbReference>
<name>A0ABW3GXI7_9FLAO</name>
<evidence type="ECO:0000313" key="7">
    <source>
        <dbReference type="EMBL" id="MFD0933551.1"/>
    </source>
</evidence>
<dbReference type="RefSeq" id="WP_379658844.1">
    <property type="nucleotide sequence ID" value="NZ_JBHTIV010000023.1"/>
</dbReference>
<dbReference type="InterPro" id="IPR036909">
    <property type="entry name" value="Cyt_c-like_dom_sf"/>
</dbReference>
<sequence length="334" mass="38261">MKWTLITLVIALSLASCKKSSEEDKADYVKLKSTDLNSEEIAVKGKTLMENKCYLCHSPETVQGSMIAPPMVALKMRYSNDAKSKEEFIADIWSFVEKPTEDKAKLKGAVKRFGVMPYQPYAQEDIEVIAAFMYDYEIEEPEWFQKHWKDEHGGKRKRQRGKATGNLPKPQQTYADIGMSYAKSTKATLGKNLMGAIQKEGVLHALSFCNVQAMPLTDSMSTKHNATIKRVSDKYRNPKNEANEEELKYISLYKQILENGEEPEPIVVEENEKVNFYYPIVTNDMCLKCHGTPDKEIQSETYERIKTLYPKDKAIGYNVNEVRGMWSINFDKNE</sequence>
<dbReference type="SUPFAM" id="SSF46626">
    <property type="entry name" value="Cytochrome c"/>
    <property type="match status" value="1"/>
</dbReference>
<keyword evidence="2 4" id="KW-0479">Metal-binding</keyword>
<dbReference type="Pfam" id="PF11845">
    <property type="entry name" value="Tll0287-like"/>
    <property type="match status" value="1"/>
</dbReference>
<proteinExistence type="predicted"/>
<evidence type="ECO:0000256" key="3">
    <source>
        <dbReference type="ARBA" id="ARBA00023004"/>
    </source>
</evidence>
<keyword evidence="8" id="KW-1185">Reference proteome</keyword>
<evidence type="ECO:0000256" key="5">
    <source>
        <dbReference type="SAM" id="MobiDB-lite"/>
    </source>
</evidence>
<keyword evidence="1 4" id="KW-0349">Heme</keyword>
<organism evidence="7 8">
    <name type="scientific">Psychroflexus salinarum</name>
    <dbReference type="NCBI Taxonomy" id="546024"/>
    <lineage>
        <taxon>Bacteria</taxon>
        <taxon>Pseudomonadati</taxon>
        <taxon>Bacteroidota</taxon>
        <taxon>Flavobacteriia</taxon>
        <taxon>Flavobacteriales</taxon>
        <taxon>Flavobacteriaceae</taxon>
        <taxon>Psychroflexus</taxon>
    </lineage>
</organism>
<evidence type="ECO:0000256" key="2">
    <source>
        <dbReference type="ARBA" id="ARBA00022723"/>
    </source>
</evidence>
<evidence type="ECO:0000256" key="4">
    <source>
        <dbReference type="PROSITE-ProRule" id="PRU00433"/>
    </source>
</evidence>
<dbReference type="EMBL" id="JBHTIV010000023">
    <property type="protein sequence ID" value="MFD0933551.1"/>
    <property type="molecule type" value="Genomic_DNA"/>
</dbReference>
<comment type="caution">
    <text evidence="7">The sequence shown here is derived from an EMBL/GenBank/DDBJ whole genome shotgun (WGS) entry which is preliminary data.</text>
</comment>
<evidence type="ECO:0000256" key="1">
    <source>
        <dbReference type="ARBA" id="ARBA00022617"/>
    </source>
</evidence>
<reference evidence="8" key="1">
    <citation type="journal article" date="2019" name="Int. J. Syst. Evol. Microbiol.">
        <title>The Global Catalogue of Microorganisms (GCM) 10K type strain sequencing project: providing services to taxonomists for standard genome sequencing and annotation.</title>
        <authorList>
            <consortium name="The Broad Institute Genomics Platform"/>
            <consortium name="The Broad Institute Genome Sequencing Center for Infectious Disease"/>
            <person name="Wu L."/>
            <person name="Ma J."/>
        </authorList>
    </citation>
    <scope>NUCLEOTIDE SEQUENCE [LARGE SCALE GENOMIC DNA]</scope>
    <source>
        <strain evidence="8">CCUG 56752</strain>
    </source>
</reference>
<evidence type="ECO:0000259" key="6">
    <source>
        <dbReference type="PROSITE" id="PS51007"/>
    </source>
</evidence>
<protein>
    <submittedName>
        <fullName evidence="7">DUF3365 domain-containing protein</fullName>
    </submittedName>
</protein>
<dbReference type="PROSITE" id="PS51007">
    <property type="entry name" value="CYTC"/>
    <property type="match status" value="1"/>
</dbReference>
<evidence type="ECO:0000313" key="8">
    <source>
        <dbReference type="Proteomes" id="UP001597049"/>
    </source>
</evidence>
<accession>A0ABW3GXI7</accession>
<feature type="domain" description="Cytochrome c" evidence="6">
    <location>
        <begin position="40"/>
        <end position="137"/>
    </location>
</feature>
<feature type="region of interest" description="Disordered" evidence="5">
    <location>
        <begin position="150"/>
        <end position="170"/>
    </location>
</feature>
<dbReference type="Gene3D" id="1.10.760.10">
    <property type="entry name" value="Cytochrome c-like domain"/>
    <property type="match status" value="1"/>
</dbReference>
<dbReference type="PROSITE" id="PS51257">
    <property type="entry name" value="PROKAR_LIPOPROTEIN"/>
    <property type="match status" value="1"/>
</dbReference>
<dbReference type="InterPro" id="IPR009056">
    <property type="entry name" value="Cyt_c-like_dom"/>
</dbReference>